<dbReference type="PANTHER" id="PTHR43227">
    <property type="entry name" value="BLL4140 PROTEIN"/>
    <property type="match status" value="1"/>
</dbReference>
<comment type="caution">
    <text evidence="10">The sequence shown here is derived from an EMBL/GenBank/DDBJ whole genome shotgun (WGS) entry which is preliminary data.</text>
</comment>
<dbReference type="InterPro" id="IPR001680">
    <property type="entry name" value="WD40_rpt"/>
</dbReference>
<comment type="subcellular location">
    <subcellularLocation>
        <location evidence="1 7">Cell membrane</location>
        <topology evidence="1 7">Multi-pass membrane protein</topology>
    </subcellularLocation>
</comment>
<feature type="domain" description="ABC transmembrane type-1" evidence="9">
    <location>
        <begin position="416"/>
        <end position="632"/>
    </location>
</feature>
<accession>A0ABW0HZ90</accession>
<name>A0ABW0HZ90_9BACL</name>
<dbReference type="InterPro" id="IPR018391">
    <property type="entry name" value="PQQ_b-propeller_rpt"/>
</dbReference>
<dbReference type="Gene3D" id="2.130.10.10">
    <property type="entry name" value="YVTN repeat-like/Quinoprotein amine dehydrogenase"/>
    <property type="match status" value="2"/>
</dbReference>
<keyword evidence="4 7" id="KW-0812">Transmembrane</keyword>
<evidence type="ECO:0000256" key="8">
    <source>
        <dbReference type="SAM" id="SignalP"/>
    </source>
</evidence>
<feature type="transmembrane region" description="Helical" evidence="7">
    <location>
        <begin position="419"/>
        <end position="444"/>
    </location>
</feature>
<dbReference type="SMART" id="SM00320">
    <property type="entry name" value="WD40"/>
    <property type="match status" value="6"/>
</dbReference>
<protein>
    <submittedName>
        <fullName evidence="10">ABC transporter permease subunit</fullName>
    </submittedName>
</protein>
<dbReference type="Proteomes" id="UP001596113">
    <property type="component" value="Unassembled WGS sequence"/>
</dbReference>
<dbReference type="InterPro" id="IPR050809">
    <property type="entry name" value="UgpAE/MalFG_permease"/>
</dbReference>
<feature type="transmembrane region" description="Helical" evidence="7">
    <location>
        <begin position="566"/>
        <end position="588"/>
    </location>
</feature>
<dbReference type="CDD" id="cd06261">
    <property type="entry name" value="TM_PBP2"/>
    <property type="match status" value="1"/>
</dbReference>
<dbReference type="Gene3D" id="1.10.3720.10">
    <property type="entry name" value="MetI-like"/>
    <property type="match status" value="1"/>
</dbReference>
<evidence type="ECO:0000313" key="10">
    <source>
        <dbReference type="EMBL" id="MFC5406258.1"/>
    </source>
</evidence>
<dbReference type="Pfam" id="PF00400">
    <property type="entry name" value="WD40"/>
    <property type="match status" value="1"/>
</dbReference>
<evidence type="ECO:0000256" key="2">
    <source>
        <dbReference type="ARBA" id="ARBA00022448"/>
    </source>
</evidence>
<evidence type="ECO:0000256" key="1">
    <source>
        <dbReference type="ARBA" id="ARBA00004651"/>
    </source>
</evidence>
<evidence type="ECO:0000313" key="11">
    <source>
        <dbReference type="Proteomes" id="UP001596113"/>
    </source>
</evidence>
<feature type="chain" id="PRO_5046281040" evidence="8">
    <location>
        <begin position="24"/>
        <end position="642"/>
    </location>
</feature>
<gene>
    <name evidence="10" type="ORF">ACFPOF_26250</name>
</gene>
<keyword evidence="3" id="KW-1003">Cell membrane</keyword>
<evidence type="ECO:0000256" key="4">
    <source>
        <dbReference type="ARBA" id="ARBA00022692"/>
    </source>
</evidence>
<keyword evidence="11" id="KW-1185">Reference proteome</keyword>
<feature type="transmembrane region" description="Helical" evidence="7">
    <location>
        <begin position="317"/>
        <end position="339"/>
    </location>
</feature>
<dbReference type="RefSeq" id="WP_378138292.1">
    <property type="nucleotide sequence ID" value="NZ_JBHSMI010000052.1"/>
</dbReference>
<feature type="transmembrane region" description="Helical" evidence="7">
    <location>
        <begin position="608"/>
        <end position="631"/>
    </location>
</feature>
<evidence type="ECO:0000259" key="9">
    <source>
        <dbReference type="PROSITE" id="PS50928"/>
    </source>
</evidence>
<dbReference type="InterPro" id="IPR015943">
    <property type="entry name" value="WD40/YVTN_repeat-like_dom_sf"/>
</dbReference>
<feature type="signal peptide" evidence="8">
    <location>
        <begin position="1"/>
        <end position="23"/>
    </location>
</feature>
<feature type="transmembrane region" description="Helical" evidence="7">
    <location>
        <begin position="506"/>
        <end position="530"/>
    </location>
</feature>
<keyword evidence="5 7" id="KW-1133">Transmembrane helix</keyword>
<dbReference type="InterPro" id="IPR035906">
    <property type="entry name" value="MetI-like_sf"/>
</dbReference>
<dbReference type="PANTHER" id="PTHR43227:SF8">
    <property type="entry name" value="DIACETYLCHITOBIOSE UPTAKE SYSTEM PERMEASE PROTEIN DASB"/>
    <property type="match status" value="1"/>
</dbReference>
<dbReference type="InterPro" id="IPR000515">
    <property type="entry name" value="MetI-like"/>
</dbReference>
<keyword evidence="2 7" id="KW-0813">Transport</keyword>
<evidence type="ECO:0000256" key="3">
    <source>
        <dbReference type="ARBA" id="ARBA00022475"/>
    </source>
</evidence>
<proteinExistence type="inferred from homology"/>
<keyword evidence="6 7" id="KW-0472">Membrane</keyword>
<dbReference type="SMART" id="SM00564">
    <property type="entry name" value="PQQ"/>
    <property type="match status" value="2"/>
</dbReference>
<dbReference type="PROSITE" id="PS50928">
    <property type="entry name" value="ABC_TM1"/>
    <property type="match status" value="1"/>
</dbReference>
<dbReference type="EMBL" id="JBHSMI010000052">
    <property type="protein sequence ID" value="MFC5406258.1"/>
    <property type="molecule type" value="Genomic_DNA"/>
</dbReference>
<dbReference type="Pfam" id="PF13360">
    <property type="entry name" value="PQQ_2"/>
    <property type="match status" value="1"/>
</dbReference>
<dbReference type="SUPFAM" id="SSF161098">
    <property type="entry name" value="MetI-like"/>
    <property type="match status" value="1"/>
</dbReference>
<feature type="transmembrane region" description="Helical" evidence="7">
    <location>
        <begin position="451"/>
        <end position="472"/>
    </location>
</feature>
<feature type="transmembrane region" description="Helical" evidence="7">
    <location>
        <begin position="360"/>
        <end position="379"/>
    </location>
</feature>
<evidence type="ECO:0000256" key="6">
    <source>
        <dbReference type="ARBA" id="ARBA00023136"/>
    </source>
</evidence>
<comment type="similarity">
    <text evidence="7">Belongs to the binding-protein-dependent transport system permease family.</text>
</comment>
<reference evidence="11" key="1">
    <citation type="journal article" date="2019" name="Int. J. Syst. Evol. Microbiol.">
        <title>The Global Catalogue of Microorganisms (GCM) 10K type strain sequencing project: providing services to taxonomists for standard genome sequencing and annotation.</title>
        <authorList>
            <consortium name="The Broad Institute Genomics Platform"/>
            <consortium name="The Broad Institute Genome Sequencing Center for Infectious Disease"/>
            <person name="Wu L."/>
            <person name="Ma J."/>
        </authorList>
    </citation>
    <scope>NUCLEOTIDE SEQUENCE [LARGE SCALE GENOMIC DNA]</scope>
    <source>
        <strain evidence="11">CGMCC 1.18575</strain>
    </source>
</reference>
<keyword evidence="8" id="KW-0732">Signal</keyword>
<dbReference type="InterPro" id="IPR002372">
    <property type="entry name" value="PQQ_rpt_dom"/>
</dbReference>
<dbReference type="SUPFAM" id="SSF69322">
    <property type="entry name" value="Tricorn protease domain 2"/>
    <property type="match status" value="1"/>
</dbReference>
<evidence type="ECO:0000256" key="7">
    <source>
        <dbReference type="RuleBase" id="RU363032"/>
    </source>
</evidence>
<evidence type="ECO:0000256" key="5">
    <source>
        <dbReference type="ARBA" id="ARBA00022989"/>
    </source>
</evidence>
<sequence>MRKAIIGLLICWSVLLPAGSALSSALGSAPWTLDDKADITSLSVSEDGSLVAAGTQNAQSVVFDAEGRQKFAAPAGNVVTAVSLLQDGRLLAASDDYHVYMYDAQGTRIWDANLKKRAKSLAASSDGSVIAAIAKGDTGVRLLDAGSGNVTSRIDVGFQTNVVAVSSNGKWIAAGGTDQYVYLIGSSGKVERKIALDGIIESIGVTDDGSTIVGVSNRKVHLFTAGGEPIGLYRTKDDVTGVAAAPQGKRFAAADYSGNYYVLSDSAKLLWNAKPDGIGRRAAFSTDGRYLVTASGDGVLRKMELSEIVSAAGRADALRLTAAIAGSALVLLILAVCLYMMKKRNKLGLFRDIWRERGSYLMILPTFALLIVFLYYPAFSGLFHSFYDWIPGGRTSFIGWDNYERAARDPYVVKGIGNLLALIVTGIAKSIVPPLIVAEFIYHLRSKRSQYWFRTGFVASMVIPAIAATLIWKNLYDPNLGLINNLLEGIGLGNWAHPWLGDPKTALWAIIFIGFPFVGILPLLVLYAGLISIPYELIEAAKIDGARTMHIVRSVHLPLIRGQIKLLLVLFFIATIQEFGSIMLLTGGGPLDSTYVPALQMYFAATNFHALGYASALGVLMFLIIIAITILNMKFFKTDAEG</sequence>
<organism evidence="10 11">
    <name type="scientific">Cohnella soli</name>
    <dbReference type="NCBI Taxonomy" id="425005"/>
    <lineage>
        <taxon>Bacteria</taxon>
        <taxon>Bacillati</taxon>
        <taxon>Bacillota</taxon>
        <taxon>Bacilli</taxon>
        <taxon>Bacillales</taxon>
        <taxon>Paenibacillaceae</taxon>
        <taxon>Cohnella</taxon>
    </lineage>
</organism>
<dbReference type="Pfam" id="PF00528">
    <property type="entry name" value="BPD_transp_1"/>
    <property type="match status" value="1"/>
</dbReference>